<proteinExistence type="predicted"/>
<dbReference type="EMBL" id="HACA01030051">
    <property type="protein sequence ID" value="CDW47412.1"/>
    <property type="molecule type" value="Transcribed_RNA"/>
</dbReference>
<organism evidence="1">
    <name type="scientific">Lepeophtheirus salmonis</name>
    <name type="common">Salmon louse</name>
    <name type="synonym">Caligus salmonis</name>
    <dbReference type="NCBI Taxonomy" id="72036"/>
    <lineage>
        <taxon>Eukaryota</taxon>
        <taxon>Metazoa</taxon>
        <taxon>Ecdysozoa</taxon>
        <taxon>Arthropoda</taxon>
        <taxon>Crustacea</taxon>
        <taxon>Multicrustacea</taxon>
        <taxon>Hexanauplia</taxon>
        <taxon>Copepoda</taxon>
        <taxon>Siphonostomatoida</taxon>
        <taxon>Caligidae</taxon>
        <taxon>Lepeophtheirus</taxon>
    </lineage>
</organism>
<accession>A0A0K2VB70</accession>
<dbReference type="AlphaFoldDB" id="A0A0K2VB70"/>
<protein>
    <submittedName>
        <fullName evidence="1">Uncharacterized protein</fullName>
    </submittedName>
</protein>
<name>A0A0K2VB70_LEPSM</name>
<dbReference type="Gene3D" id="3.30.420.10">
    <property type="entry name" value="Ribonuclease H-like superfamily/Ribonuclease H"/>
    <property type="match status" value="1"/>
</dbReference>
<dbReference type="GO" id="GO:0003676">
    <property type="term" value="F:nucleic acid binding"/>
    <property type="evidence" value="ECO:0007669"/>
    <property type="project" value="InterPro"/>
</dbReference>
<dbReference type="InterPro" id="IPR036397">
    <property type="entry name" value="RNaseH_sf"/>
</dbReference>
<evidence type="ECO:0000313" key="1">
    <source>
        <dbReference type="EMBL" id="CDW47412.1"/>
    </source>
</evidence>
<sequence>MGVDRYCELLSDQVIPRMKSKANGVEFLFQQDLALSHKACRTQNLLKE</sequence>
<reference evidence="1" key="1">
    <citation type="submission" date="2014-05" db="EMBL/GenBank/DDBJ databases">
        <authorList>
            <person name="Chronopoulou M."/>
        </authorList>
    </citation>
    <scope>NUCLEOTIDE SEQUENCE</scope>
    <source>
        <tissue evidence="1">Whole organism</tissue>
    </source>
</reference>